<organism evidence="2 3">
    <name type="scientific">Cuscuta campestris</name>
    <dbReference type="NCBI Taxonomy" id="132261"/>
    <lineage>
        <taxon>Eukaryota</taxon>
        <taxon>Viridiplantae</taxon>
        <taxon>Streptophyta</taxon>
        <taxon>Embryophyta</taxon>
        <taxon>Tracheophyta</taxon>
        <taxon>Spermatophyta</taxon>
        <taxon>Magnoliopsida</taxon>
        <taxon>eudicotyledons</taxon>
        <taxon>Gunneridae</taxon>
        <taxon>Pentapetalae</taxon>
        <taxon>asterids</taxon>
        <taxon>lamiids</taxon>
        <taxon>Solanales</taxon>
        <taxon>Convolvulaceae</taxon>
        <taxon>Cuscuteae</taxon>
        <taxon>Cuscuta</taxon>
        <taxon>Cuscuta subgen. Grammica</taxon>
        <taxon>Cuscuta sect. Cleistogrammica</taxon>
    </lineage>
</organism>
<sequence>MASSNLRPRSCSFAILLISFLNLILFILSAASIAPIFLIKNPPTSSLAYAFLVVSSISLLSSLVGFCSQFCPRAHTPLILASSLGQLLAVLTLLAGEGPALGMLKSPRDPREAKVLVRLECGVMVTMFAAEVAVLVLSCAVERCCVARECDEGGAEAAAKDDWGTKRSQWMAKVQDEEEMKRIPAMRDVV</sequence>
<evidence type="ECO:0000313" key="3">
    <source>
        <dbReference type="Proteomes" id="UP000595140"/>
    </source>
</evidence>
<keyword evidence="1" id="KW-0472">Membrane</keyword>
<keyword evidence="1" id="KW-1133">Transmembrane helix</keyword>
<feature type="transmembrane region" description="Helical" evidence="1">
    <location>
        <begin position="12"/>
        <end position="34"/>
    </location>
</feature>
<protein>
    <submittedName>
        <fullName evidence="2">Uncharacterized protein</fullName>
    </submittedName>
</protein>
<keyword evidence="3" id="KW-1185">Reference proteome</keyword>
<evidence type="ECO:0000256" key="1">
    <source>
        <dbReference type="SAM" id="Phobius"/>
    </source>
</evidence>
<feature type="transmembrane region" description="Helical" evidence="1">
    <location>
        <begin position="78"/>
        <end position="95"/>
    </location>
</feature>
<feature type="transmembrane region" description="Helical" evidence="1">
    <location>
        <begin position="46"/>
        <end position="66"/>
    </location>
</feature>
<feature type="transmembrane region" description="Helical" evidence="1">
    <location>
        <begin position="115"/>
        <end position="138"/>
    </location>
</feature>
<proteinExistence type="predicted"/>
<gene>
    <name evidence="2" type="ORF">CCAM_LOCUS38930</name>
</gene>
<accession>A0A484NBC0</accession>
<dbReference type="Proteomes" id="UP000595140">
    <property type="component" value="Unassembled WGS sequence"/>
</dbReference>
<dbReference type="OrthoDB" id="2017304at2759"/>
<reference evidence="2 3" key="1">
    <citation type="submission" date="2018-04" db="EMBL/GenBank/DDBJ databases">
        <authorList>
            <person name="Vogel A."/>
        </authorList>
    </citation>
    <scope>NUCLEOTIDE SEQUENCE [LARGE SCALE GENOMIC DNA]</scope>
</reference>
<name>A0A484NBC0_9ASTE</name>
<dbReference type="PANTHER" id="PTHR39113:SF1">
    <property type="entry name" value="MEMBRANE LIPOPROTEIN"/>
    <property type="match status" value="1"/>
</dbReference>
<dbReference type="PANTHER" id="PTHR39113">
    <property type="entry name" value="MEMBRANE LIPOPROTEIN-RELATED"/>
    <property type="match status" value="1"/>
</dbReference>
<dbReference type="EMBL" id="OOIL02006328">
    <property type="protein sequence ID" value="VFQ97154.1"/>
    <property type="molecule type" value="Genomic_DNA"/>
</dbReference>
<keyword evidence="1" id="KW-0812">Transmembrane</keyword>
<evidence type="ECO:0000313" key="2">
    <source>
        <dbReference type="EMBL" id="VFQ97154.1"/>
    </source>
</evidence>
<dbReference type="AlphaFoldDB" id="A0A484NBC0"/>